<evidence type="ECO:0000313" key="3">
    <source>
        <dbReference type="EMBL" id="EED95277.1"/>
    </source>
</evidence>
<sequence length="300" mass="32961">MGAASESDDESYDEESTEASNDDVEDNGARRAGSEEALVPIKNNTPMEILAAAIAAASVATSVGAMIISPMLCTALGVGCVQLVDLPHSQTLREWGVDAHDALMLIYQCVLNTCHTPAFLSSFIGPYAYFQQRRLTDVIAMQETHKALSAQVDRLGSENNRLHDIVEELSATVDRLEDVEQALDVITQQQGQSIAAFEEQVKDNREILSKMQSNLKANVLQNLLQVVIRSDRDENMTIEDHEIGDLINRINGINGVEVHEDRFRDAITKAGGSLQCVMDITKNLMADNIQDGEEIFTIKE</sequence>
<evidence type="ECO:0000256" key="2">
    <source>
        <dbReference type="SAM" id="MobiDB-lite"/>
    </source>
</evidence>
<feature type="compositionally biased region" description="Acidic residues" evidence="2">
    <location>
        <begin position="1"/>
        <end position="26"/>
    </location>
</feature>
<dbReference type="GeneID" id="7444642"/>
<dbReference type="EMBL" id="CM000639">
    <property type="protein sequence ID" value="EED95277.1"/>
    <property type="molecule type" value="Genomic_DNA"/>
</dbReference>
<evidence type="ECO:0000256" key="1">
    <source>
        <dbReference type="SAM" id="Coils"/>
    </source>
</evidence>
<dbReference type="Proteomes" id="UP000001449">
    <property type="component" value="Chromosome 2"/>
</dbReference>
<dbReference type="InParanoid" id="B8BUF3"/>
<dbReference type="PaxDb" id="35128-Thaps2462"/>
<keyword evidence="1" id="KW-0175">Coiled coil</keyword>
<protein>
    <submittedName>
        <fullName evidence="3">Uncharacterized protein</fullName>
    </submittedName>
</protein>
<accession>B8BUF3</accession>
<dbReference type="AlphaFoldDB" id="B8BUF3"/>
<dbReference type="HOGENOM" id="CLU_094782_0_0_1"/>
<dbReference type="eggNOG" id="ENOG502SNR9">
    <property type="taxonomic scope" value="Eukaryota"/>
</dbReference>
<proteinExistence type="predicted"/>
<keyword evidence="4" id="KW-1185">Reference proteome</keyword>
<organism evidence="3 4">
    <name type="scientific">Thalassiosira pseudonana</name>
    <name type="common">Marine diatom</name>
    <name type="synonym">Cyclotella nana</name>
    <dbReference type="NCBI Taxonomy" id="35128"/>
    <lineage>
        <taxon>Eukaryota</taxon>
        <taxon>Sar</taxon>
        <taxon>Stramenopiles</taxon>
        <taxon>Ochrophyta</taxon>
        <taxon>Bacillariophyta</taxon>
        <taxon>Coscinodiscophyceae</taxon>
        <taxon>Thalassiosirophycidae</taxon>
        <taxon>Thalassiosirales</taxon>
        <taxon>Thalassiosiraceae</taxon>
        <taxon>Thalassiosira</taxon>
    </lineage>
</organism>
<gene>
    <name evidence="3" type="ORF">THAPSDRAFT_2462</name>
</gene>
<dbReference type="KEGG" id="tps:THAPSDRAFT_2462"/>
<reference evidence="3 4" key="1">
    <citation type="journal article" date="2004" name="Science">
        <title>The genome of the diatom Thalassiosira pseudonana: ecology, evolution, and metabolism.</title>
        <authorList>
            <person name="Armbrust E.V."/>
            <person name="Berges J.A."/>
            <person name="Bowler C."/>
            <person name="Green B.R."/>
            <person name="Martinez D."/>
            <person name="Putnam N.H."/>
            <person name="Zhou S."/>
            <person name="Allen A.E."/>
            <person name="Apt K.E."/>
            <person name="Bechner M."/>
            <person name="Brzezinski M.A."/>
            <person name="Chaal B.K."/>
            <person name="Chiovitti A."/>
            <person name="Davis A.K."/>
            <person name="Demarest M.S."/>
            <person name="Detter J.C."/>
            <person name="Glavina T."/>
            <person name="Goodstein D."/>
            <person name="Hadi M.Z."/>
            <person name="Hellsten U."/>
            <person name="Hildebrand M."/>
            <person name="Jenkins B.D."/>
            <person name="Jurka J."/>
            <person name="Kapitonov V.V."/>
            <person name="Kroger N."/>
            <person name="Lau W.W."/>
            <person name="Lane T.W."/>
            <person name="Larimer F.W."/>
            <person name="Lippmeier J.C."/>
            <person name="Lucas S."/>
            <person name="Medina M."/>
            <person name="Montsant A."/>
            <person name="Obornik M."/>
            <person name="Parker M.S."/>
            <person name="Palenik B."/>
            <person name="Pazour G.J."/>
            <person name="Richardson P.M."/>
            <person name="Rynearson T.A."/>
            <person name="Saito M.A."/>
            <person name="Schwartz D.C."/>
            <person name="Thamatrakoln K."/>
            <person name="Valentin K."/>
            <person name="Vardi A."/>
            <person name="Wilkerson F.P."/>
            <person name="Rokhsar D.S."/>
        </authorList>
    </citation>
    <scope>NUCLEOTIDE SEQUENCE [LARGE SCALE GENOMIC DNA]</scope>
    <source>
        <strain evidence="3 4">CCMP1335</strain>
    </source>
</reference>
<feature type="coiled-coil region" evidence="1">
    <location>
        <begin position="159"/>
        <end position="214"/>
    </location>
</feature>
<dbReference type="OMA" id="IEDHEIG"/>
<feature type="region of interest" description="Disordered" evidence="2">
    <location>
        <begin position="1"/>
        <end position="37"/>
    </location>
</feature>
<evidence type="ECO:0000313" key="4">
    <source>
        <dbReference type="Proteomes" id="UP000001449"/>
    </source>
</evidence>
<dbReference type="RefSeq" id="XP_002287834.1">
    <property type="nucleotide sequence ID" value="XM_002287798.1"/>
</dbReference>
<name>B8BUF3_THAPS</name>
<reference evidence="3 4" key="2">
    <citation type="journal article" date="2008" name="Nature">
        <title>The Phaeodactylum genome reveals the evolutionary history of diatom genomes.</title>
        <authorList>
            <person name="Bowler C."/>
            <person name="Allen A.E."/>
            <person name="Badger J.H."/>
            <person name="Grimwood J."/>
            <person name="Jabbari K."/>
            <person name="Kuo A."/>
            <person name="Maheswari U."/>
            <person name="Martens C."/>
            <person name="Maumus F."/>
            <person name="Otillar R.P."/>
            <person name="Rayko E."/>
            <person name="Salamov A."/>
            <person name="Vandepoele K."/>
            <person name="Beszteri B."/>
            <person name="Gruber A."/>
            <person name="Heijde M."/>
            <person name="Katinka M."/>
            <person name="Mock T."/>
            <person name="Valentin K."/>
            <person name="Verret F."/>
            <person name="Berges J.A."/>
            <person name="Brownlee C."/>
            <person name="Cadoret J.P."/>
            <person name="Chiovitti A."/>
            <person name="Choi C.J."/>
            <person name="Coesel S."/>
            <person name="De Martino A."/>
            <person name="Detter J.C."/>
            <person name="Durkin C."/>
            <person name="Falciatore A."/>
            <person name="Fournet J."/>
            <person name="Haruta M."/>
            <person name="Huysman M.J."/>
            <person name="Jenkins B.D."/>
            <person name="Jiroutova K."/>
            <person name="Jorgensen R.E."/>
            <person name="Joubert Y."/>
            <person name="Kaplan A."/>
            <person name="Kroger N."/>
            <person name="Kroth P.G."/>
            <person name="La Roche J."/>
            <person name="Lindquist E."/>
            <person name="Lommer M."/>
            <person name="Martin-Jezequel V."/>
            <person name="Lopez P.J."/>
            <person name="Lucas S."/>
            <person name="Mangogna M."/>
            <person name="McGinnis K."/>
            <person name="Medlin L.K."/>
            <person name="Montsant A."/>
            <person name="Oudot-Le Secq M.P."/>
            <person name="Napoli C."/>
            <person name="Obornik M."/>
            <person name="Parker M.S."/>
            <person name="Petit J.L."/>
            <person name="Porcel B.M."/>
            <person name="Poulsen N."/>
            <person name="Robison M."/>
            <person name="Rychlewski L."/>
            <person name="Rynearson T.A."/>
            <person name="Schmutz J."/>
            <person name="Shapiro H."/>
            <person name="Siaut M."/>
            <person name="Stanley M."/>
            <person name="Sussman M.R."/>
            <person name="Taylor A.R."/>
            <person name="Vardi A."/>
            <person name="von Dassow P."/>
            <person name="Vyverman W."/>
            <person name="Willis A."/>
            <person name="Wyrwicz L.S."/>
            <person name="Rokhsar D.S."/>
            <person name="Weissenbach J."/>
            <person name="Armbrust E.V."/>
            <person name="Green B.R."/>
            <person name="Van de Peer Y."/>
            <person name="Grigoriev I.V."/>
        </authorList>
    </citation>
    <scope>NUCLEOTIDE SEQUENCE [LARGE SCALE GENOMIC DNA]</scope>
    <source>
        <strain evidence="3 4">CCMP1335</strain>
    </source>
</reference>